<dbReference type="EMBL" id="CP011807">
    <property type="protein sequence ID" value="AKM29288.1"/>
    <property type="molecule type" value="Genomic_DNA"/>
</dbReference>
<dbReference type="Proteomes" id="UP000035651">
    <property type="component" value="Chromosome"/>
</dbReference>
<accession>A0A0H3WRU6</accession>
<dbReference type="AlphaFoldDB" id="A0A0H3WRU6"/>
<name>A0A0H3WRU6_9BURK</name>
<proteinExistence type="predicted"/>
<dbReference type="STRING" id="656179.AB870_02805"/>
<sequence>MTSAAKRAAAARAWKELRPLMNHQPSRLPPRPGSPRVREEFEARQARRDALEKHAPILIAALAFFIKAVAQADE</sequence>
<evidence type="ECO:0000313" key="2">
    <source>
        <dbReference type="EMBL" id="AKM29288.1"/>
    </source>
</evidence>
<keyword evidence="3" id="KW-1185">Reference proteome</keyword>
<organism evidence="2 3">
    <name type="scientific">Pandoraea faecigallinarum</name>
    <dbReference type="NCBI Taxonomy" id="656179"/>
    <lineage>
        <taxon>Bacteria</taxon>
        <taxon>Pseudomonadati</taxon>
        <taxon>Pseudomonadota</taxon>
        <taxon>Betaproteobacteria</taxon>
        <taxon>Burkholderiales</taxon>
        <taxon>Burkholderiaceae</taxon>
        <taxon>Pandoraea</taxon>
    </lineage>
</organism>
<protein>
    <submittedName>
        <fullName evidence="2">Uncharacterized protein</fullName>
    </submittedName>
</protein>
<reference evidence="2" key="1">
    <citation type="submission" date="2016-06" db="EMBL/GenBank/DDBJ databases">
        <title>Complete Genome Sequence of Pandoraea faecigallinarum DSM-23572.</title>
        <authorList>
            <person name="Yong D."/>
            <person name="Ee R."/>
            <person name="Lim Y.-L."/>
            <person name="Yin W.-F."/>
            <person name="Chan K.-G."/>
        </authorList>
    </citation>
    <scope>NUCLEOTIDE SEQUENCE</scope>
    <source>
        <strain evidence="2">DSM 23572</strain>
    </source>
</reference>
<dbReference type="KEGG" id="pfg:AB870_02805"/>
<dbReference type="PATRIC" id="fig|656179.3.peg.620"/>
<evidence type="ECO:0000313" key="3">
    <source>
        <dbReference type="Proteomes" id="UP000035651"/>
    </source>
</evidence>
<dbReference type="RefSeq" id="WP_047905233.1">
    <property type="nucleotide sequence ID" value="NZ_CP011807.3"/>
</dbReference>
<feature type="region of interest" description="Disordered" evidence="1">
    <location>
        <begin position="15"/>
        <end position="43"/>
    </location>
</feature>
<gene>
    <name evidence="2" type="ORF">AB870_02805</name>
</gene>
<evidence type="ECO:0000256" key="1">
    <source>
        <dbReference type="SAM" id="MobiDB-lite"/>
    </source>
</evidence>